<reference evidence="7 8" key="1">
    <citation type="submission" date="2018-05" db="EMBL/GenBank/DDBJ databases">
        <title>Genomic Encyclopedia of Type Strains, Phase IV (KMG-IV): sequencing the most valuable type-strain genomes for metagenomic binning, comparative biology and taxonomic classification.</title>
        <authorList>
            <person name="Goeker M."/>
        </authorList>
    </citation>
    <scope>NUCLEOTIDE SEQUENCE [LARGE SCALE GENOMIC DNA]</scope>
    <source>
        <strain evidence="7 8">DSM 28816</strain>
    </source>
</reference>
<dbReference type="PANTHER" id="PTHR30250">
    <property type="entry name" value="PST FAMILY PREDICTED COLANIC ACID TRANSPORTER"/>
    <property type="match status" value="1"/>
</dbReference>
<evidence type="ECO:0000256" key="1">
    <source>
        <dbReference type="ARBA" id="ARBA00004651"/>
    </source>
</evidence>
<gene>
    <name evidence="7" type="ORF">C8E03_1103</name>
</gene>
<feature type="transmembrane region" description="Helical" evidence="6">
    <location>
        <begin position="153"/>
        <end position="171"/>
    </location>
</feature>
<feature type="transmembrane region" description="Helical" evidence="6">
    <location>
        <begin position="387"/>
        <end position="406"/>
    </location>
</feature>
<organism evidence="7 8">
    <name type="scientific">Lachnotalea glycerini</name>
    <dbReference type="NCBI Taxonomy" id="1763509"/>
    <lineage>
        <taxon>Bacteria</taxon>
        <taxon>Bacillati</taxon>
        <taxon>Bacillota</taxon>
        <taxon>Clostridia</taxon>
        <taxon>Lachnospirales</taxon>
        <taxon>Lachnospiraceae</taxon>
        <taxon>Lachnotalea</taxon>
    </lineage>
</organism>
<dbReference type="AlphaFoldDB" id="A0A318EPC6"/>
<feature type="transmembrane region" description="Helical" evidence="6">
    <location>
        <begin position="216"/>
        <end position="237"/>
    </location>
</feature>
<feature type="transmembrane region" description="Helical" evidence="6">
    <location>
        <begin position="358"/>
        <end position="381"/>
    </location>
</feature>
<keyword evidence="3 6" id="KW-0812">Transmembrane</keyword>
<feature type="transmembrane region" description="Helical" evidence="6">
    <location>
        <begin position="12"/>
        <end position="37"/>
    </location>
</feature>
<feature type="transmembrane region" description="Helical" evidence="6">
    <location>
        <begin position="296"/>
        <end position="319"/>
    </location>
</feature>
<sequence length="470" mass="54655">MDRKNTGFKRNIIFAFSAQSISLLLSLMMALIIPKIIGVEQYGFWQLFLFYAGYVGYALLGVNDGIYLRMGGQDYRKLNYKKISTQYWISMFEQIVFAAISAFVLFNCIENFERKFVFLAVCIFWIINNATGFLSSVLQAVNRTYQFSLSVMLEKIFFIVFILVVIILNNINYNSIIIGYILSRIIALIYSIYCCKEIVSCGIYYSREILIDRVENIKVGAILLLSGVVSVLILGIGRQIIDWHWGVETFAIISFSLSITNFFLQFINQISMVMFPMLRITNDNVKAEIYQIARIILSHLLTGILLLYFPIVNILQIWLPEYQKSFKYLILTLIICIFDGKMQMLFSTYMKVFRKEKVLLAINVVSLIFSAILSFVSAYIFRDFTMVVFGMALSIAIRSIISEIYLGNMLNQKFYKLLFTEIFLSAFFVLSFWLYGGTKSFVFYFVLYLLSLYIDKKNIKLILKYIKKRR</sequence>
<dbReference type="EMBL" id="QICS01000010">
    <property type="protein sequence ID" value="PXV87242.1"/>
    <property type="molecule type" value="Genomic_DNA"/>
</dbReference>
<evidence type="ECO:0000256" key="2">
    <source>
        <dbReference type="ARBA" id="ARBA00022475"/>
    </source>
</evidence>
<evidence type="ECO:0000313" key="8">
    <source>
        <dbReference type="Proteomes" id="UP000247523"/>
    </source>
</evidence>
<feature type="transmembrane region" description="Helical" evidence="6">
    <location>
        <begin position="118"/>
        <end position="141"/>
    </location>
</feature>
<dbReference type="PANTHER" id="PTHR30250:SF11">
    <property type="entry name" value="O-ANTIGEN TRANSPORTER-RELATED"/>
    <property type="match status" value="1"/>
</dbReference>
<evidence type="ECO:0008006" key="9">
    <source>
        <dbReference type="Google" id="ProtNLM"/>
    </source>
</evidence>
<keyword evidence="2" id="KW-1003">Cell membrane</keyword>
<name>A0A318EPC6_9FIRM</name>
<keyword evidence="4 6" id="KW-1133">Transmembrane helix</keyword>
<dbReference type="InterPro" id="IPR050833">
    <property type="entry name" value="Poly_Biosynth_Transport"/>
</dbReference>
<dbReference type="Proteomes" id="UP000247523">
    <property type="component" value="Unassembled WGS sequence"/>
</dbReference>
<proteinExistence type="predicted"/>
<feature type="transmembrane region" description="Helical" evidence="6">
    <location>
        <begin position="87"/>
        <end position="106"/>
    </location>
</feature>
<dbReference type="GO" id="GO:0005886">
    <property type="term" value="C:plasma membrane"/>
    <property type="evidence" value="ECO:0007669"/>
    <property type="project" value="UniProtKB-SubCell"/>
</dbReference>
<feature type="transmembrane region" description="Helical" evidence="6">
    <location>
        <begin position="177"/>
        <end position="195"/>
    </location>
</feature>
<evidence type="ECO:0000256" key="4">
    <source>
        <dbReference type="ARBA" id="ARBA00022989"/>
    </source>
</evidence>
<feature type="transmembrane region" description="Helical" evidence="6">
    <location>
        <begin position="441"/>
        <end position="459"/>
    </location>
</feature>
<evidence type="ECO:0000256" key="5">
    <source>
        <dbReference type="ARBA" id="ARBA00023136"/>
    </source>
</evidence>
<feature type="transmembrane region" description="Helical" evidence="6">
    <location>
        <begin position="249"/>
        <end position="275"/>
    </location>
</feature>
<protein>
    <recommendedName>
        <fullName evidence="9">O-antigen/teichoic acid export membrane protein</fullName>
    </recommendedName>
</protein>
<feature type="transmembrane region" description="Helical" evidence="6">
    <location>
        <begin position="43"/>
        <end position="66"/>
    </location>
</feature>
<evidence type="ECO:0000256" key="3">
    <source>
        <dbReference type="ARBA" id="ARBA00022692"/>
    </source>
</evidence>
<comment type="caution">
    <text evidence="7">The sequence shown here is derived from an EMBL/GenBank/DDBJ whole genome shotgun (WGS) entry which is preliminary data.</text>
</comment>
<feature type="transmembrane region" description="Helical" evidence="6">
    <location>
        <begin position="418"/>
        <end position="435"/>
    </location>
</feature>
<comment type="subcellular location">
    <subcellularLocation>
        <location evidence="1">Cell membrane</location>
        <topology evidence="1">Multi-pass membrane protein</topology>
    </subcellularLocation>
</comment>
<keyword evidence="5 6" id="KW-0472">Membrane</keyword>
<evidence type="ECO:0000256" key="6">
    <source>
        <dbReference type="SAM" id="Phobius"/>
    </source>
</evidence>
<evidence type="ECO:0000313" key="7">
    <source>
        <dbReference type="EMBL" id="PXV87242.1"/>
    </source>
</evidence>
<accession>A0A318EPC6</accession>
<feature type="transmembrane region" description="Helical" evidence="6">
    <location>
        <begin position="325"/>
        <end position="346"/>
    </location>
</feature>